<accession>A0ABS3RWQ5</accession>
<dbReference type="RefSeq" id="WP_208244550.1">
    <property type="nucleotide sequence ID" value="NZ_JAGEPF010000016.1"/>
</dbReference>
<protein>
    <submittedName>
        <fullName evidence="1">Uncharacterized protein</fullName>
    </submittedName>
</protein>
<reference evidence="1 2" key="1">
    <citation type="submission" date="2021-03" db="EMBL/GenBank/DDBJ databases">
        <title>Actinomadura violae sp. nov., isolated from lichen in Thailand.</title>
        <authorList>
            <person name="Kanchanasin P."/>
            <person name="Saeng-In P."/>
            <person name="Phongsopitanun W."/>
            <person name="Yuki M."/>
            <person name="Kudo T."/>
            <person name="Ohkuma M."/>
            <person name="Tanasupawat S."/>
        </authorList>
    </citation>
    <scope>NUCLEOTIDE SEQUENCE [LARGE SCALE GENOMIC DNA]</scope>
    <source>
        <strain evidence="1 2">LCR2-06</strain>
    </source>
</reference>
<dbReference type="EMBL" id="JAGEPF010000016">
    <property type="protein sequence ID" value="MBO2461189.1"/>
    <property type="molecule type" value="Genomic_DNA"/>
</dbReference>
<evidence type="ECO:0000313" key="2">
    <source>
        <dbReference type="Proteomes" id="UP000680206"/>
    </source>
</evidence>
<proteinExistence type="predicted"/>
<evidence type="ECO:0000313" key="1">
    <source>
        <dbReference type="EMBL" id="MBO2461189.1"/>
    </source>
</evidence>
<organism evidence="1 2">
    <name type="scientific">Actinomadura violacea</name>
    <dbReference type="NCBI Taxonomy" id="2819934"/>
    <lineage>
        <taxon>Bacteria</taxon>
        <taxon>Bacillati</taxon>
        <taxon>Actinomycetota</taxon>
        <taxon>Actinomycetes</taxon>
        <taxon>Streptosporangiales</taxon>
        <taxon>Thermomonosporaceae</taxon>
        <taxon>Actinomadura</taxon>
    </lineage>
</organism>
<sequence length="125" mass="14542">MEWRQQKIPLIELYGMWAWLPPTSAVKTRLAGVVDDRRWGDMEMLQATQTTYLQTLLKIAWVGFRLPDDLPTFPPVKTPRTRADVTAERLKAREDADAERMQAARMDYLRQLRPPPGAHNLRFGH</sequence>
<keyword evidence="2" id="KW-1185">Reference proteome</keyword>
<name>A0ABS3RWQ5_9ACTN</name>
<dbReference type="Proteomes" id="UP000680206">
    <property type="component" value="Unassembled WGS sequence"/>
</dbReference>
<gene>
    <name evidence="1" type="ORF">J4709_26750</name>
</gene>
<comment type="caution">
    <text evidence="1">The sequence shown here is derived from an EMBL/GenBank/DDBJ whole genome shotgun (WGS) entry which is preliminary data.</text>
</comment>